<dbReference type="PROSITE" id="PS51831">
    <property type="entry name" value="HD"/>
    <property type="match status" value="1"/>
</dbReference>
<dbReference type="InterPro" id="IPR006261">
    <property type="entry name" value="dGTPase"/>
</dbReference>
<dbReference type="RefSeq" id="WP_016211555.1">
    <property type="nucleotide sequence ID" value="NZ_CP012413.1"/>
</dbReference>
<dbReference type="InterPro" id="IPR050135">
    <property type="entry name" value="dGTPase-like"/>
</dbReference>
<organism evidence="3 4">
    <name type="scientific">Piscirickettsia salmonis</name>
    <dbReference type="NCBI Taxonomy" id="1238"/>
    <lineage>
        <taxon>Bacteria</taxon>
        <taxon>Pseudomonadati</taxon>
        <taxon>Pseudomonadota</taxon>
        <taxon>Gammaproteobacteria</taxon>
        <taxon>Thiotrichales</taxon>
        <taxon>Piscirickettsiaceae</taxon>
        <taxon>Piscirickettsia</taxon>
    </lineage>
</organism>
<sequence length="452" mass="52107">MNHNHQAEIKKIGFWQQRRSDHLTKRPCDTRSVYQRDRARLIHSLSFRRLQGKTQVIGQGDSDFYRSRLTHSMEVAQIGAGLVDNLKRRYHTQDEYIPFPETALIETLGLAHDIGHPPFGHGGEQALNYLMRADGGFEGNGQTLRLLSHLTTHTTPGFGLDMTRRTLLGVLKYPAPYSRACGHYPPEPKLNDTTAIRVHEWLPPKCFFDDESQVVDWALDALLADEKQRFMSVSGQANYENMHYLPKYAGFDTTLLNLADDIAYAVHDLEDAIFLGFISAHLWEEVAHLFNDSDWAKQFNLESISHDLFAESYQRKQMIGALVHAFISSVEIEQRQLFNDPLFDYQAFLPQEVADILQQLKELVKTHFINRHGLQALEYRGQQIILRLFEALASDSSRLLPQENLIFWQQAESEAQQMRVLADYVSGMTDEYATRLYERLFIPRAGSIFDRY</sequence>
<dbReference type="AlphaFoldDB" id="A0A9Q6LKN5"/>
<gene>
    <name evidence="3" type="primary">dgt</name>
    <name evidence="3" type="ORF">Psal009_01795</name>
</gene>
<dbReference type="InterPro" id="IPR026875">
    <property type="entry name" value="PHydrolase_assoc_dom"/>
</dbReference>
<dbReference type="EMBL" id="CP038908">
    <property type="protein sequence ID" value="QGO05898.1"/>
    <property type="molecule type" value="Genomic_DNA"/>
</dbReference>
<dbReference type="PANTHER" id="PTHR11373:SF40">
    <property type="entry name" value="DEOXYGUANOSINETRIPHOSPHATE TRIPHOSPHOHYDROLASE-LIKE PROTEIN 2"/>
    <property type="match status" value="1"/>
</dbReference>
<dbReference type="NCBIfam" id="TIGR01353">
    <property type="entry name" value="dGTP_triPase"/>
    <property type="match status" value="1"/>
</dbReference>
<dbReference type="HAMAP" id="MF_01212">
    <property type="entry name" value="dGTPase_type2"/>
    <property type="match status" value="1"/>
</dbReference>
<dbReference type="GeneID" id="66740962"/>
<reference evidence="3 4" key="1">
    <citation type="submission" date="2019-04" db="EMBL/GenBank/DDBJ databases">
        <title>Complete genome sequencing of Piscirickettsia salmonis strain Psal-009.</title>
        <authorList>
            <person name="Schober I."/>
            <person name="Bunk B."/>
            <person name="Sproer C."/>
            <person name="Carril G.P."/>
            <person name="Riedel T."/>
            <person name="Flores-Herrera P.A."/>
            <person name="Nourdin-Galindo G."/>
            <person name="Marshall S.H."/>
            <person name="Overmann J."/>
        </authorList>
    </citation>
    <scope>NUCLEOTIDE SEQUENCE [LARGE SCALE GENOMIC DNA]</scope>
    <source>
        <strain evidence="3 4">Psal-009</strain>
    </source>
</reference>
<keyword evidence="1 2" id="KW-0378">Hydrolase</keyword>
<dbReference type="NCBIfam" id="NF003701">
    <property type="entry name" value="PRK05318.1"/>
    <property type="match status" value="1"/>
</dbReference>
<dbReference type="Pfam" id="PF01966">
    <property type="entry name" value="HD"/>
    <property type="match status" value="1"/>
</dbReference>
<dbReference type="CDD" id="cd00077">
    <property type="entry name" value="HDc"/>
    <property type="match status" value="1"/>
</dbReference>
<name>A0A9Q6LKN5_PISSA</name>
<evidence type="ECO:0000313" key="4">
    <source>
        <dbReference type="Proteomes" id="UP000422232"/>
    </source>
</evidence>
<evidence type="ECO:0000256" key="1">
    <source>
        <dbReference type="ARBA" id="ARBA00022801"/>
    </source>
</evidence>
<dbReference type="GO" id="GO:0008832">
    <property type="term" value="F:dGTPase activity"/>
    <property type="evidence" value="ECO:0007669"/>
    <property type="project" value="TreeGrafter"/>
</dbReference>
<proteinExistence type="inferred from homology"/>
<evidence type="ECO:0000313" key="3">
    <source>
        <dbReference type="EMBL" id="QGO05898.1"/>
    </source>
</evidence>
<accession>A0A9Q6LKN5</accession>
<protein>
    <recommendedName>
        <fullName evidence="2">Deoxyguanosinetriphosphate triphosphohydrolase-like protein</fullName>
    </recommendedName>
</protein>
<dbReference type="Pfam" id="PF13286">
    <property type="entry name" value="HD_assoc"/>
    <property type="match status" value="1"/>
</dbReference>
<dbReference type="GO" id="GO:0006203">
    <property type="term" value="P:dGTP catabolic process"/>
    <property type="evidence" value="ECO:0007669"/>
    <property type="project" value="TreeGrafter"/>
</dbReference>
<dbReference type="PANTHER" id="PTHR11373">
    <property type="entry name" value="DEOXYNUCLEOSIDE TRIPHOSPHATE TRIPHOSPHOHYDROLASE"/>
    <property type="match status" value="1"/>
</dbReference>
<dbReference type="InterPro" id="IPR003607">
    <property type="entry name" value="HD/PDEase_dom"/>
</dbReference>
<keyword evidence="4" id="KW-1185">Reference proteome</keyword>
<dbReference type="InterPro" id="IPR023023">
    <property type="entry name" value="dNTPase_2"/>
</dbReference>
<dbReference type="InterPro" id="IPR006674">
    <property type="entry name" value="HD_domain"/>
</dbReference>
<evidence type="ECO:0000256" key="2">
    <source>
        <dbReference type="HAMAP-Rule" id="MF_01212"/>
    </source>
</evidence>
<dbReference type="Gene3D" id="1.10.3210.10">
    <property type="entry name" value="Hypothetical protein af1432"/>
    <property type="match status" value="1"/>
</dbReference>
<dbReference type="NCBIfam" id="NF041026">
    <property type="entry name" value="antiphage_dGTPase"/>
    <property type="match status" value="1"/>
</dbReference>
<comment type="similarity">
    <text evidence="2">Belongs to the dGTPase family. Type 2 subfamily.</text>
</comment>
<dbReference type="Proteomes" id="UP000422232">
    <property type="component" value="Chromosome"/>
</dbReference>
<dbReference type="SUPFAM" id="SSF109604">
    <property type="entry name" value="HD-domain/PDEase-like"/>
    <property type="match status" value="1"/>
</dbReference>
<dbReference type="SMART" id="SM00471">
    <property type="entry name" value="HDc"/>
    <property type="match status" value="1"/>
</dbReference>